<protein>
    <recommendedName>
        <fullName evidence="2">Phage protein</fullName>
    </recommendedName>
</protein>
<proteinExistence type="predicted"/>
<evidence type="ECO:0000313" key="1">
    <source>
        <dbReference type="EMBL" id="MPM91903.1"/>
    </source>
</evidence>
<organism evidence="1">
    <name type="scientific">bioreactor metagenome</name>
    <dbReference type="NCBI Taxonomy" id="1076179"/>
    <lineage>
        <taxon>unclassified sequences</taxon>
        <taxon>metagenomes</taxon>
        <taxon>ecological metagenomes</taxon>
    </lineage>
</organism>
<evidence type="ECO:0008006" key="2">
    <source>
        <dbReference type="Google" id="ProtNLM"/>
    </source>
</evidence>
<reference evidence="1" key="1">
    <citation type="submission" date="2019-08" db="EMBL/GenBank/DDBJ databases">
        <authorList>
            <person name="Kucharzyk K."/>
            <person name="Murdoch R.W."/>
            <person name="Higgins S."/>
            <person name="Loffler F."/>
        </authorList>
    </citation>
    <scope>NUCLEOTIDE SEQUENCE</scope>
</reference>
<name>A0A645DTI7_9ZZZZ</name>
<accession>A0A645DTI7</accession>
<dbReference type="EMBL" id="VSSQ01038903">
    <property type="protein sequence ID" value="MPM91903.1"/>
    <property type="molecule type" value="Genomic_DNA"/>
</dbReference>
<sequence>MLEKLAEMRKNAYTEYLRIKYKMSNERNMFTDEKEAIVKAAYKKYKAIEEKIDEIEFLEEQEILHRDRPIEVQI</sequence>
<comment type="caution">
    <text evidence="1">The sequence shown here is derived from an EMBL/GenBank/DDBJ whole genome shotgun (WGS) entry which is preliminary data.</text>
</comment>
<dbReference type="AlphaFoldDB" id="A0A645DTI7"/>
<gene>
    <name evidence="1" type="ORF">SDC9_139037</name>
</gene>